<evidence type="ECO:0000256" key="7">
    <source>
        <dbReference type="ARBA" id="ARBA00023004"/>
    </source>
</evidence>
<evidence type="ECO:0000256" key="6">
    <source>
        <dbReference type="ARBA" id="ARBA00023002"/>
    </source>
</evidence>
<dbReference type="GO" id="GO:0016705">
    <property type="term" value="F:oxidoreductase activity, acting on paired donors, with incorporation or reduction of molecular oxygen"/>
    <property type="evidence" value="ECO:0007669"/>
    <property type="project" value="InterPro"/>
</dbReference>
<evidence type="ECO:0000256" key="1">
    <source>
        <dbReference type="ARBA" id="ARBA00001971"/>
    </source>
</evidence>
<comment type="cofactor">
    <cofactor evidence="1">
        <name>heme</name>
        <dbReference type="ChEBI" id="CHEBI:30413"/>
    </cofactor>
</comment>
<proteinExistence type="inferred from homology"/>
<dbReference type="EMBL" id="BTGU01000942">
    <property type="protein sequence ID" value="GMN69808.1"/>
    <property type="molecule type" value="Genomic_DNA"/>
</dbReference>
<name>A0AA88E9N9_FICCA</name>
<evidence type="ECO:0000256" key="2">
    <source>
        <dbReference type="ARBA" id="ARBA00004370"/>
    </source>
</evidence>
<keyword evidence="4" id="KW-0349">Heme</keyword>
<keyword evidence="7" id="KW-0408">Iron</keyword>
<dbReference type="InterPro" id="IPR001128">
    <property type="entry name" value="Cyt_P450"/>
</dbReference>
<keyword evidence="5" id="KW-0479">Metal-binding</keyword>
<evidence type="ECO:0000256" key="8">
    <source>
        <dbReference type="ARBA" id="ARBA00023033"/>
    </source>
</evidence>
<gene>
    <name evidence="10" type="ORF">TIFTF001_038851</name>
</gene>
<evidence type="ECO:0000256" key="5">
    <source>
        <dbReference type="ARBA" id="ARBA00022723"/>
    </source>
</evidence>
<evidence type="ECO:0008006" key="12">
    <source>
        <dbReference type="Google" id="ProtNLM"/>
    </source>
</evidence>
<accession>A0AA88E9N9</accession>
<dbReference type="AlphaFoldDB" id="A0AA88E9N9"/>
<reference evidence="10" key="1">
    <citation type="submission" date="2023-07" db="EMBL/GenBank/DDBJ databases">
        <title>draft genome sequence of fig (Ficus carica).</title>
        <authorList>
            <person name="Takahashi T."/>
            <person name="Nishimura K."/>
        </authorList>
    </citation>
    <scope>NUCLEOTIDE SEQUENCE</scope>
</reference>
<keyword evidence="11" id="KW-1185">Reference proteome</keyword>
<protein>
    <recommendedName>
        <fullName evidence="12">Cytochrome P450</fullName>
    </recommendedName>
</protein>
<evidence type="ECO:0000313" key="10">
    <source>
        <dbReference type="EMBL" id="GMN69808.1"/>
    </source>
</evidence>
<organism evidence="10 11">
    <name type="scientific">Ficus carica</name>
    <name type="common">Common fig</name>
    <dbReference type="NCBI Taxonomy" id="3494"/>
    <lineage>
        <taxon>Eukaryota</taxon>
        <taxon>Viridiplantae</taxon>
        <taxon>Streptophyta</taxon>
        <taxon>Embryophyta</taxon>
        <taxon>Tracheophyta</taxon>
        <taxon>Spermatophyta</taxon>
        <taxon>Magnoliopsida</taxon>
        <taxon>eudicotyledons</taxon>
        <taxon>Gunneridae</taxon>
        <taxon>Pentapetalae</taxon>
        <taxon>rosids</taxon>
        <taxon>fabids</taxon>
        <taxon>Rosales</taxon>
        <taxon>Moraceae</taxon>
        <taxon>Ficeae</taxon>
        <taxon>Ficus</taxon>
    </lineage>
</organism>
<sequence length="119" mass="13153">MAGYSRPLPVIGNLHILTSLPHRSLHNLAKNYGGIMSVWLGNIPSVVVSSPRAAELFLKTQDTIFACRPKNQASEYLSYSTTGMAFTEYALRSEEVRSLVWSVKKAAEAREVVDVSKKV</sequence>
<keyword evidence="8" id="KW-0503">Monooxygenase</keyword>
<dbReference type="GO" id="GO:0005506">
    <property type="term" value="F:iron ion binding"/>
    <property type="evidence" value="ECO:0007669"/>
    <property type="project" value="InterPro"/>
</dbReference>
<comment type="similarity">
    <text evidence="3">Belongs to the cytochrome P450 family.</text>
</comment>
<dbReference type="GO" id="GO:0004497">
    <property type="term" value="F:monooxygenase activity"/>
    <property type="evidence" value="ECO:0007669"/>
    <property type="project" value="UniProtKB-KW"/>
</dbReference>
<dbReference type="Proteomes" id="UP001187192">
    <property type="component" value="Unassembled WGS sequence"/>
</dbReference>
<dbReference type="PANTHER" id="PTHR47943">
    <property type="entry name" value="CYTOCHROME P450 93A3-LIKE"/>
    <property type="match status" value="1"/>
</dbReference>
<keyword evidence="9" id="KW-0472">Membrane</keyword>
<dbReference type="PANTHER" id="PTHR47943:SF9">
    <property type="entry name" value="CYTOCHROME P450"/>
    <property type="match status" value="1"/>
</dbReference>
<dbReference type="GO" id="GO:0016020">
    <property type="term" value="C:membrane"/>
    <property type="evidence" value="ECO:0007669"/>
    <property type="project" value="UniProtKB-SubCell"/>
</dbReference>
<comment type="caution">
    <text evidence="10">The sequence shown here is derived from an EMBL/GenBank/DDBJ whole genome shotgun (WGS) entry which is preliminary data.</text>
</comment>
<dbReference type="GO" id="GO:0020037">
    <property type="term" value="F:heme binding"/>
    <property type="evidence" value="ECO:0007669"/>
    <property type="project" value="InterPro"/>
</dbReference>
<keyword evidence="6" id="KW-0560">Oxidoreductase</keyword>
<dbReference type="SUPFAM" id="SSF48264">
    <property type="entry name" value="Cytochrome P450"/>
    <property type="match status" value="1"/>
</dbReference>
<evidence type="ECO:0000256" key="3">
    <source>
        <dbReference type="ARBA" id="ARBA00010617"/>
    </source>
</evidence>
<dbReference type="Pfam" id="PF00067">
    <property type="entry name" value="p450"/>
    <property type="match status" value="1"/>
</dbReference>
<dbReference type="InterPro" id="IPR036396">
    <property type="entry name" value="Cyt_P450_sf"/>
</dbReference>
<comment type="subcellular location">
    <subcellularLocation>
        <location evidence="2">Membrane</location>
    </subcellularLocation>
</comment>
<evidence type="ECO:0000256" key="9">
    <source>
        <dbReference type="ARBA" id="ARBA00023136"/>
    </source>
</evidence>
<evidence type="ECO:0000313" key="11">
    <source>
        <dbReference type="Proteomes" id="UP001187192"/>
    </source>
</evidence>
<dbReference type="Gene3D" id="1.10.630.10">
    <property type="entry name" value="Cytochrome P450"/>
    <property type="match status" value="1"/>
</dbReference>
<evidence type="ECO:0000256" key="4">
    <source>
        <dbReference type="ARBA" id="ARBA00022617"/>
    </source>
</evidence>